<evidence type="ECO:0000313" key="10">
    <source>
        <dbReference type="Proteomes" id="UP000318349"/>
    </source>
</evidence>
<gene>
    <name evidence="9" type="ORF">FHP89_12625</name>
</gene>
<evidence type="ECO:0000256" key="4">
    <source>
        <dbReference type="ARBA" id="ARBA00022692"/>
    </source>
</evidence>
<feature type="transmembrane region" description="Helical" evidence="8">
    <location>
        <begin position="442"/>
        <end position="463"/>
    </location>
</feature>
<feature type="transmembrane region" description="Helical" evidence="8">
    <location>
        <begin position="223"/>
        <end position="241"/>
    </location>
</feature>
<dbReference type="CDD" id="cd11474">
    <property type="entry name" value="SLC5sbd_CHT"/>
    <property type="match status" value="1"/>
</dbReference>
<dbReference type="PROSITE" id="PS50283">
    <property type="entry name" value="NA_SOLUT_SYMP_3"/>
    <property type="match status" value="1"/>
</dbReference>
<name>A0A558EFG0_9RHOO</name>
<dbReference type="Proteomes" id="UP000318349">
    <property type="component" value="Unassembled WGS sequence"/>
</dbReference>
<feature type="transmembrane region" description="Helical" evidence="8">
    <location>
        <begin position="76"/>
        <end position="94"/>
    </location>
</feature>
<evidence type="ECO:0000256" key="6">
    <source>
        <dbReference type="ARBA" id="ARBA00023136"/>
    </source>
</evidence>
<dbReference type="GO" id="GO:0005886">
    <property type="term" value="C:plasma membrane"/>
    <property type="evidence" value="ECO:0007669"/>
    <property type="project" value="TreeGrafter"/>
</dbReference>
<feature type="transmembrane region" description="Helical" evidence="8">
    <location>
        <begin position="149"/>
        <end position="167"/>
    </location>
</feature>
<evidence type="ECO:0000256" key="3">
    <source>
        <dbReference type="ARBA" id="ARBA00022448"/>
    </source>
</evidence>
<dbReference type="InterPro" id="IPR001734">
    <property type="entry name" value="Na/solute_symporter"/>
</dbReference>
<evidence type="ECO:0000256" key="1">
    <source>
        <dbReference type="ARBA" id="ARBA00004141"/>
    </source>
</evidence>
<comment type="similarity">
    <text evidence="2 7">Belongs to the sodium:solute symporter (SSF) (TC 2.A.21) family.</text>
</comment>
<dbReference type="GO" id="GO:0022857">
    <property type="term" value="F:transmembrane transporter activity"/>
    <property type="evidence" value="ECO:0007669"/>
    <property type="project" value="InterPro"/>
</dbReference>
<feature type="transmembrane region" description="Helical" evidence="8">
    <location>
        <begin position="392"/>
        <end position="411"/>
    </location>
</feature>
<feature type="transmembrane region" description="Helical" evidence="8">
    <location>
        <begin position="359"/>
        <end position="380"/>
    </location>
</feature>
<dbReference type="Gene3D" id="1.20.1730.10">
    <property type="entry name" value="Sodium/glucose cotransporter"/>
    <property type="match status" value="1"/>
</dbReference>
<dbReference type="PANTHER" id="PTHR48086:SF7">
    <property type="entry name" value="SODIUM-SOLUTE SYMPORTER-RELATED"/>
    <property type="match status" value="1"/>
</dbReference>
<feature type="transmembrane region" description="Helical" evidence="8">
    <location>
        <begin position="174"/>
        <end position="193"/>
    </location>
</feature>
<dbReference type="PANTHER" id="PTHR48086">
    <property type="entry name" value="SODIUM/PROLINE SYMPORTER-RELATED"/>
    <property type="match status" value="1"/>
</dbReference>
<keyword evidence="6 8" id="KW-0472">Membrane</keyword>
<evidence type="ECO:0000256" key="7">
    <source>
        <dbReference type="RuleBase" id="RU362091"/>
    </source>
</evidence>
<reference evidence="9 10" key="1">
    <citation type="submission" date="2019-07" db="EMBL/GenBank/DDBJ databases">
        <title>The pathways for chlorine oxyanion respiration interact through the shared metabolite chlorate.</title>
        <authorList>
            <person name="Barnum T.P."/>
            <person name="Cheng Y."/>
            <person name="Hill K.A."/>
            <person name="Lucas L.N."/>
            <person name="Carlson H.K."/>
            <person name="Coates J.D."/>
        </authorList>
    </citation>
    <scope>NUCLEOTIDE SEQUENCE [LARGE SCALE GENOMIC DNA]</scope>
    <source>
        <strain evidence="9 10">SFB-1</strain>
    </source>
</reference>
<evidence type="ECO:0000256" key="5">
    <source>
        <dbReference type="ARBA" id="ARBA00022989"/>
    </source>
</evidence>
<accession>A0A558EFG0</accession>
<evidence type="ECO:0000313" key="9">
    <source>
        <dbReference type="EMBL" id="TVO75589.1"/>
    </source>
</evidence>
<evidence type="ECO:0000256" key="2">
    <source>
        <dbReference type="ARBA" id="ARBA00006434"/>
    </source>
</evidence>
<keyword evidence="4 8" id="KW-0812">Transmembrane</keyword>
<feature type="transmembrane region" description="Helical" evidence="8">
    <location>
        <begin position="6"/>
        <end position="25"/>
    </location>
</feature>
<feature type="transmembrane region" description="Helical" evidence="8">
    <location>
        <begin position="262"/>
        <end position="285"/>
    </location>
</feature>
<protein>
    <submittedName>
        <fullName evidence="9">Sodium:solute symporter</fullName>
    </submittedName>
</protein>
<dbReference type="InterPro" id="IPR050277">
    <property type="entry name" value="Sodium:Solute_Symporter"/>
</dbReference>
<organism evidence="9 10">
    <name type="scientific">Denitromonas halophila</name>
    <dbReference type="NCBI Taxonomy" id="1629404"/>
    <lineage>
        <taxon>Bacteria</taxon>
        <taxon>Pseudomonadati</taxon>
        <taxon>Pseudomonadota</taxon>
        <taxon>Betaproteobacteria</taxon>
        <taxon>Rhodocyclales</taxon>
        <taxon>Zoogloeaceae</taxon>
        <taxon>Denitromonas</taxon>
    </lineage>
</organism>
<feature type="transmembrane region" description="Helical" evidence="8">
    <location>
        <begin position="418"/>
        <end position="436"/>
    </location>
</feature>
<comment type="subcellular location">
    <subcellularLocation>
        <location evidence="1">Membrane</location>
        <topology evidence="1">Multi-pass membrane protein</topology>
    </subcellularLocation>
</comment>
<dbReference type="Pfam" id="PF00474">
    <property type="entry name" value="SSF"/>
    <property type="match status" value="1"/>
</dbReference>
<comment type="caution">
    <text evidence="9">The sequence shown here is derived from an EMBL/GenBank/DDBJ whole genome shotgun (WGS) entry which is preliminary data.</text>
</comment>
<dbReference type="EMBL" id="VMNI01000012">
    <property type="protein sequence ID" value="TVO75589.1"/>
    <property type="molecule type" value="Genomic_DNA"/>
</dbReference>
<dbReference type="InterPro" id="IPR038377">
    <property type="entry name" value="Na/Glc_symporter_sf"/>
</dbReference>
<sequence length="469" mass="50638">MLLWLVAAYLALSIGVGLVAAMRVHNAKDYILAGRNLPMYVVVAMVFATWFGAETVLGISATFLEEGFHGLISDPLGASICLILFGLFFARRLYRQNLLTLGDFFRKRYNRTTELILSMCIVVSYLGWVSAQITALGLVFNVLTEGSLSMNQGMMIGATVVLAYTLLGGMWSVAITTFIQMIVIVLGLLYIAFEVSDLAGGAGKVIRHAADAGKFEWLPEANIGAIIAWIATLLTMAFGSIPQQDVFQRANSARNENVAVNGTVLGGIAYFLFAGIPLFLAYSAVQIDPALVERYMAEDSQLILPNLILNHMPFTAQVIFFGALLSVIMSTASGTLLAPSVTFSENILRGFMPNLSDRAFLQLTRVTVVVFAIIVTGYAMQTESTIHEMVENAYKVTLAAAFVPLAAGLYWRRANNLGAALAIVFGLTTWIALEFISPEGIIPPQLAGLCVSAVGMLIGGLAGRQQRAY</sequence>
<feature type="transmembrane region" description="Helical" evidence="8">
    <location>
        <begin position="314"/>
        <end position="338"/>
    </location>
</feature>
<feature type="transmembrane region" description="Helical" evidence="8">
    <location>
        <begin position="115"/>
        <end position="143"/>
    </location>
</feature>
<feature type="transmembrane region" description="Helical" evidence="8">
    <location>
        <begin position="37"/>
        <end position="64"/>
    </location>
</feature>
<proteinExistence type="inferred from homology"/>
<keyword evidence="5 8" id="KW-1133">Transmembrane helix</keyword>
<dbReference type="AlphaFoldDB" id="A0A558EFG0"/>
<keyword evidence="3" id="KW-0813">Transport</keyword>
<evidence type="ECO:0000256" key="8">
    <source>
        <dbReference type="SAM" id="Phobius"/>
    </source>
</evidence>